<reference evidence="1 2" key="1">
    <citation type="journal article" date="2014" name="Genome Announc.">
        <title>Complete Genome Sequence of Spiroplasma apis B31T (ATCC 33834), a Bacterium Associated with May Disease of Honeybees (Apis mellifera).</title>
        <authorList>
            <person name="Ku C."/>
            <person name="Lo W.S."/>
            <person name="Chen L.L."/>
            <person name="Kuo C.H."/>
        </authorList>
    </citation>
    <scope>NUCLEOTIDE SEQUENCE [LARGE SCALE GENOMIC DNA]</scope>
    <source>
        <strain evidence="1">B31</strain>
    </source>
</reference>
<sequence length="41" mass="4844">MKRTSNKEEDSLFEIETFIIDGNNEKNTMYSNSQTQFIPNE</sequence>
<gene>
    <name evidence="1" type="ORF">SAPIS_v1c05790</name>
</gene>
<dbReference type="KEGG" id="sapi:SAPIS_v1c05790"/>
<protein>
    <submittedName>
        <fullName evidence="1">Uncharacterized protein</fullName>
    </submittedName>
</protein>
<dbReference type="EMBL" id="CP006682">
    <property type="protein sequence ID" value="AHB36424.1"/>
    <property type="molecule type" value="Genomic_DNA"/>
</dbReference>
<proteinExistence type="predicted"/>
<dbReference type="HOGENOM" id="CLU_3276852_0_0_14"/>
<accession>V5RIN4</accession>
<dbReference type="STRING" id="1276258.SAPIS_v1c05790"/>
<evidence type="ECO:0000313" key="1">
    <source>
        <dbReference type="EMBL" id="AHB36424.1"/>
    </source>
</evidence>
<keyword evidence="2" id="KW-1185">Reference proteome</keyword>
<dbReference type="AlphaFoldDB" id="V5RIN4"/>
<name>V5RIN4_SPIAP</name>
<dbReference type="RefSeq" id="WP_023789495.1">
    <property type="nucleotide sequence ID" value="NC_022998.1"/>
</dbReference>
<organism evidence="1 2">
    <name type="scientific">Spiroplasma apis B31</name>
    <dbReference type="NCBI Taxonomy" id="1276258"/>
    <lineage>
        <taxon>Bacteria</taxon>
        <taxon>Bacillati</taxon>
        <taxon>Mycoplasmatota</taxon>
        <taxon>Mollicutes</taxon>
        <taxon>Entomoplasmatales</taxon>
        <taxon>Spiroplasmataceae</taxon>
        <taxon>Spiroplasma</taxon>
    </lineage>
</organism>
<evidence type="ECO:0000313" key="2">
    <source>
        <dbReference type="Proteomes" id="UP000018550"/>
    </source>
</evidence>
<dbReference type="PATRIC" id="fig|1276258.3.peg.587"/>
<dbReference type="Proteomes" id="UP000018550">
    <property type="component" value="Chromosome"/>
</dbReference>